<accession>A0A6J7FEJ3</accession>
<feature type="region of interest" description="Disordered" evidence="1">
    <location>
        <begin position="465"/>
        <end position="491"/>
    </location>
</feature>
<proteinExistence type="predicted"/>
<gene>
    <name evidence="3" type="ORF">UFOPK3564_00043</name>
</gene>
<dbReference type="InterPro" id="IPR050834">
    <property type="entry name" value="Glycosyltransf_2"/>
</dbReference>
<dbReference type="Pfam" id="PF00535">
    <property type="entry name" value="Glycos_transf_2"/>
    <property type="match status" value="1"/>
</dbReference>
<dbReference type="PANTHER" id="PTHR43685">
    <property type="entry name" value="GLYCOSYLTRANSFERASE"/>
    <property type="match status" value="1"/>
</dbReference>
<protein>
    <submittedName>
        <fullName evidence="3">Unannotated protein</fullName>
    </submittedName>
</protein>
<dbReference type="PANTHER" id="PTHR43685:SF11">
    <property type="entry name" value="GLYCOSYLTRANSFERASE TAGX-RELATED"/>
    <property type="match status" value="1"/>
</dbReference>
<dbReference type="SUPFAM" id="SSF53448">
    <property type="entry name" value="Nucleotide-diphospho-sugar transferases"/>
    <property type="match status" value="1"/>
</dbReference>
<reference evidence="3" key="1">
    <citation type="submission" date="2020-05" db="EMBL/GenBank/DDBJ databases">
        <authorList>
            <person name="Chiriac C."/>
            <person name="Salcher M."/>
            <person name="Ghai R."/>
            <person name="Kavagutti S V."/>
        </authorList>
    </citation>
    <scope>NUCLEOTIDE SEQUENCE</scope>
</reference>
<sequence>MVSLPALPEQPTISVYCTAYQHEAFVAEAVESVLSQDWPADRLQFVVVDDGSTDGTLEALAPYRDRVRVIHQENRGVRGAVDRGMSELTGDLITSISGDDVWVPGRLRRLAEVFRQHPRAGLVHSDLEVIDADGGLVAPSFRRATGIDRVEGPLRDVLLRNNVVCGAGVMQRGCLKHLVHPIPPEAPWEDHWWAWRISRVAEIVHLDEVTCRYRMHGANLSLGVSPEQTARAAHSERALRREMLRVLRPGEVSATGAVGGLLAFRGACASGPGEGVRTADDPALPVSAADRARAAERAAAARAAVAAGDVGAAVVHAVAGVAEDPVDGGLEAWLRALVGDWGDDLPAEHELRHLVVLADADELHADPTLLAAWAATFGADDDVSLVVHGAGWSDARLVEAFGPALTGCDADVLATGDEPLGRGALRVRAHAALGAVAGDGVLPVHDATTLVALREAAALASAPTPVVVGPASSGTRAGADAPSSPVPVGVR</sequence>
<evidence type="ECO:0000259" key="2">
    <source>
        <dbReference type="Pfam" id="PF00535"/>
    </source>
</evidence>
<dbReference type="EMBL" id="CAFBMK010000002">
    <property type="protein sequence ID" value="CAB4891864.1"/>
    <property type="molecule type" value="Genomic_DNA"/>
</dbReference>
<dbReference type="InterPro" id="IPR029044">
    <property type="entry name" value="Nucleotide-diphossugar_trans"/>
</dbReference>
<organism evidence="3">
    <name type="scientific">freshwater metagenome</name>
    <dbReference type="NCBI Taxonomy" id="449393"/>
    <lineage>
        <taxon>unclassified sequences</taxon>
        <taxon>metagenomes</taxon>
        <taxon>ecological metagenomes</taxon>
    </lineage>
</organism>
<evidence type="ECO:0000256" key="1">
    <source>
        <dbReference type="SAM" id="MobiDB-lite"/>
    </source>
</evidence>
<name>A0A6J7FEJ3_9ZZZZ</name>
<dbReference type="AlphaFoldDB" id="A0A6J7FEJ3"/>
<feature type="domain" description="Glycosyltransferase 2-like" evidence="2">
    <location>
        <begin position="14"/>
        <end position="123"/>
    </location>
</feature>
<dbReference type="InterPro" id="IPR001173">
    <property type="entry name" value="Glyco_trans_2-like"/>
</dbReference>
<dbReference type="Gene3D" id="3.90.550.10">
    <property type="entry name" value="Spore Coat Polysaccharide Biosynthesis Protein SpsA, Chain A"/>
    <property type="match status" value="1"/>
</dbReference>
<evidence type="ECO:0000313" key="3">
    <source>
        <dbReference type="EMBL" id="CAB4891864.1"/>
    </source>
</evidence>